<sequence length="249" mass="27077">MAKRSQKSGKSGPNEGSGLNSPIDGAGGKSQPAPWALPDSDPNKPLTHGPHPPSPPESPKQRRISLSARLNSLNTNAGPSSTGATGAPTSSSATPSIRDPTAVAVSDLLGTMQNTLKALGNTFDVLGEQTIRVASLGPAVDALSQIELVQAELNQRTKQQDEDMQEVKTRQLETIKEHLRTVLRPRVNDIVASCIQKEIETRVHNQLTEQIPASLRDWLLRYRLQIMQAKRDLHNSYAYLFFEPPCHAV</sequence>
<evidence type="ECO:0000256" key="1">
    <source>
        <dbReference type="SAM" id="MobiDB-lite"/>
    </source>
</evidence>
<feature type="region of interest" description="Disordered" evidence="1">
    <location>
        <begin position="1"/>
        <end position="98"/>
    </location>
</feature>
<dbReference type="EMBL" id="LR728403">
    <property type="protein sequence ID" value="VWP00360.1"/>
    <property type="molecule type" value="Genomic_DNA"/>
</dbReference>
<gene>
    <name evidence="2" type="primary">W7MHG4</name>
</gene>
<accession>A0A5K1K433</accession>
<dbReference type="AlphaFoldDB" id="A0A5K1K433"/>
<proteinExistence type="predicted"/>
<evidence type="ECO:0000313" key="2">
    <source>
        <dbReference type="EMBL" id="VWP00360.1"/>
    </source>
</evidence>
<reference evidence="2" key="1">
    <citation type="submission" date="2019-10" db="EMBL/GenBank/DDBJ databases">
        <authorList>
            <person name="Nor Muhammad N."/>
        </authorList>
    </citation>
    <scope>NUCLEOTIDE SEQUENCE</scope>
</reference>
<protein>
    <submittedName>
        <fullName evidence="2">RGS domain-containing protein</fullName>
    </submittedName>
</protein>
<feature type="compositionally biased region" description="Low complexity" evidence="1">
    <location>
        <begin position="77"/>
        <end position="96"/>
    </location>
</feature>
<organism evidence="2">
    <name type="scientific">Ganoderma boninense</name>
    <dbReference type="NCBI Taxonomy" id="34458"/>
    <lineage>
        <taxon>Eukaryota</taxon>
        <taxon>Fungi</taxon>
        <taxon>Dikarya</taxon>
        <taxon>Basidiomycota</taxon>
        <taxon>Agaricomycotina</taxon>
        <taxon>Agaricomycetes</taxon>
        <taxon>Polyporales</taxon>
        <taxon>Polyporaceae</taxon>
        <taxon>Ganoderma</taxon>
    </lineage>
</organism>
<name>A0A5K1K433_9APHY</name>